<keyword evidence="3" id="KW-0238">DNA-binding</keyword>
<dbReference type="Pfam" id="PF01367">
    <property type="entry name" value="5_3_exonuc"/>
    <property type="match status" value="1"/>
</dbReference>
<dbReference type="SUPFAM" id="SSF88723">
    <property type="entry name" value="PIN domain-like"/>
    <property type="match status" value="1"/>
</dbReference>
<dbReference type="CDD" id="cd09898">
    <property type="entry name" value="H3TH_53EXO"/>
    <property type="match status" value="1"/>
</dbReference>
<dbReference type="InterPro" id="IPR038969">
    <property type="entry name" value="FEN"/>
</dbReference>
<dbReference type="Pfam" id="PF02739">
    <property type="entry name" value="5_3_exonuc_N"/>
    <property type="match status" value="1"/>
</dbReference>
<protein>
    <submittedName>
        <fullName evidence="5">5'-3' exonuclease H3TH domain-containing protein</fullName>
    </submittedName>
</protein>
<dbReference type="SMART" id="SM00475">
    <property type="entry name" value="53EXOc"/>
    <property type="match status" value="1"/>
</dbReference>
<keyword evidence="6" id="KW-1185">Reference proteome</keyword>
<dbReference type="InterPro" id="IPR002421">
    <property type="entry name" value="5-3_exonuclease"/>
</dbReference>
<name>A0ABZ2GZN5_9GAMM</name>
<evidence type="ECO:0000256" key="3">
    <source>
        <dbReference type="ARBA" id="ARBA00023125"/>
    </source>
</evidence>
<evidence type="ECO:0000313" key="5">
    <source>
        <dbReference type="EMBL" id="WWR11831.1"/>
    </source>
</evidence>
<evidence type="ECO:0000313" key="6">
    <source>
        <dbReference type="Proteomes" id="UP001360424"/>
    </source>
</evidence>
<keyword evidence="1" id="KW-0540">Nuclease</keyword>
<reference evidence="5" key="1">
    <citation type="submission" date="2023-09" db="EMBL/GenBank/DDBJ databases">
        <title>Genomes of two closely related lineages of the louse Polyplax serrata with different host specificities.</title>
        <authorList>
            <person name="Martinu J."/>
            <person name="Tarabai H."/>
            <person name="Stefka J."/>
            <person name="Hypsa V."/>
        </authorList>
    </citation>
    <scope>NUCLEOTIDE SEQUENCE [LARGE SCALE GENOMIC DNA]</scope>
    <source>
        <strain evidence="5">HR10_N</strain>
    </source>
</reference>
<dbReference type="InterPro" id="IPR008918">
    <property type="entry name" value="HhH2"/>
</dbReference>
<dbReference type="EMBL" id="CP135136">
    <property type="protein sequence ID" value="WWR11831.1"/>
    <property type="molecule type" value="Genomic_DNA"/>
</dbReference>
<dbReference type="SUPFAM" id="SSF47807">
    <property type="entry name" value="5' to 3' exonuclease, C-terminal subdomain"/>
    <property type="match status" value="1"/>
</dbReference>
<gene>
    <name evidence="5" type="ORF">RQL38_01530</name>
</gene>
<feature type="domain" description="5'-3' exonuclease" evidence="4">
    <location>
        <begin position="2"/>
        <end position="256"/>
    </location>
</feature>
<dbReference type="Proteomes" id="UP001360424">
    <property type="component" value="Chromosome"/>
</dbReference>
<dbReference type="InterPro" id="IPR020046">
    <property type="entry name" value="5-3_exonucl_a-hlix_arch_N"/>
</dbReference>
<dbReference type="InterPro" id="IPR029060">
    <property type="entry name" value="PIN-like_dom_sf"/>
</dbReference>
<evidence type="ECO:0000259" key="4">
    <source>
        <dbReference type="SMART" id="SM00475"/>
    </source>
</evidence>
<accession>A0ABZ2GZN5</accession>
<dbReference type="InterPro" id="IPR036279">
    <property type="entry name" value="5-3_exonuclease_C_sf"/>
</dbReference>
<dbReference type="CDD" id="cd09859">
    <property type="entry name" value="PIN_53EXO"/>
    <property type="match status" value="1"/>
</dbReference>
<proteinExistence type="predicted"/>
<sequence>MKPLILIDGSSYLFRAFHAIPILKTSTNFPTNAIYGVIKMIKQILKVFSPEKMAIIFDCKEKTFRHKLYPQYKKNRNKTPSQLICQFIPLIKILNAMGIHTLFIKGIEADDIIGTIANQYEKNNIPVIISTTDKDMLQLVNKTTTIINTKNNEIIDENKILKKFSIRPTQFIDYLSLIGDQSDNIPGIFQCGPKTAVKWIKTYNTLENIIKNSHSIKGKIGYYLQKSIKYLPIYKKLITIQKNINLPHNIKNLNIKKPNKQLLNQLSKKMEFKINI</sequence>
<dbReference type="Gene3D" id="1.10.150.20">
    <property type="entry name" value="5' to 3' exonuclease, C-terminal subdomain"/>
    <property type="match status" value="1"/>
</dbReference>
<dbReference type="PANTHER" id="PTHR42646">
    <property type="entry name" value="FLAP ENDONUCLEASE XNI"/>
    <property type="match status" value="1"/>
</dbReference>
<dbReference type="RefSeq" id="WP_338521277.1">
    <property type="nucleotide sequence ID" value="NZ_CP135136.1"/>
</dbReference>
<evidence type="ECO:0000256" key="2">
    <source>
        <dbReference type="ARBA" id="ARBA00022801"/>
    </source>
</evidence>
<dbReference type="InterPro" id="IPR020045">
    <property type="entry name" value="DNA_polI_H3TH"/>
</dbReference>
<keyword evidence="2" id="KW-0378">Hydrolase</keyword>
<keyword evidence="5" id="KW-0269">Exonuclease</keyword>
<organism evidence="5 6">
    <name type="scientific">Candidatus Legionella polyplacis</name>
    <dbReference type="NCBI Taxonomy" id="2005262"/>
    <lineage>
        <taxon>Bacteria</taxon>
        <taxon>Pseudomonadati</taxon>
        <taxon>Pseudomonadota</taxon>
        <taxon>Gammaproteobacteria</taxon>
        <taxon>Legionellales</taxon>
        <taxon>Legionellaceae</taxon>
        <taxon>Legionella</taxon>
    </lineage>
</organism>
<dbReference type="GO" id="GO:0004527">
    <property type="term" value="F:exonuclease activity"/>
    <property type="evidence" value="ECO:0007669"/>
    <property type="project" value="UniProtKB-KW"/>
</dbReference>
<dbReference type="Gene3D" id="3.40.50.1010">
    <property type="entry name" value="5'-nuclease"/>
    <property type="match status" value="1"/>
</dbReference>
<dbReference type="PANTHER" id="PTHR42646:SF2">
    <property type="entry name" value="5'-3' EXONUCLEASE FAMILY PROTEIN"/>
    <property type="match status" value="1"/>
</dbReference>
<evidence type="ECO:0000256" key="1">
    <source>
        <dbReference type="ARBA" id="ARBA00022722"/>
    </source>
</evidence>
<dbReference type="SMART" id="SM00279">
    <property type="entry name" value="HhH2"/>
    <property type="match status" value="1"/>
</dbReference>